<dbReference type="SUPFAM" id="SSF47353">
    <property type="entry name" value="Retrovirus capsid dimerization domain-like"/>
    <property type="match status" value="1"/>
</dbReference>
<feature type="domain" description="Retroviral nucleocapsid Gag protein p24 C-terminal" evidence="3">
    <location>
        <begin position="203"/>
        <end position="271"/>
    </location>
</feature>
<dbReference type="InterPro" id="IPR050195">
    <property type="entry name" value="Primate_lentivir_Gag_pol-like"/>
</dbReference>
<protein>
    <recommendedName>
        <fullName evidence="3">Retroviral nucleocapsid Gag protein p24 C-terminal domain-containing protein</fullName>
    </recommendedName>
</protein>
<dbReference type="InterPro" id="IPR045345">
    <property type="entry name" value="Gag_p24_C"/>
</dbReference>
<name>A0A8U7NL94_CORMO</name>
<dbReference type="SUPFAM" id="SSF47943">
    <property type="entry name" value="Retrovirus capsid protein, N-terminal core domain"/>
    <property type="match status" value="1"/>
</dbReference>
<dbReference type="GO" id="GO:0016032">
    <property type="term" value="P:viral process"/>
    <property type="evidence" value="ECO:0007669"/>
    <property type="project" value="InterPro"/>
</dbReference>
<feature type="region of interest" description="Disordered" evidence="2">
    <location>
        <begin position="291"/>
        <end position="331"/>
    </location>
</feature>
<keyword evidence="5" id="KW-1185">Reference proteome</keyword>
<feature type="compositionally biased region" description="Basic residues" evidence="2">
    <location>
        <begin position="304"/>
        <end position="314"/>
    </location>
</feature>
<dbReference type="Proteomes" id="UP000694553">
    <property type="component" value="Unassembled WGS sequence"/>
</dbReference>
<dbReference type="InterPro" id="IPR008919">
    <property type="entry name" value="Retrov_capsid_N"/>
</dbReference>
<dbReference type="Pfam" id="PF00607">
    <property type="entry name" value="Gag_p24"/>
    <property type="match status" value="1"/>
</dbReference>
<evidence type="ECO:0000313" key="4">
    <source>
        <dbReference type="Ensembl" id="ENSCMUP00000031272.1"/>
    </source>
</evidence>
<keyword evidence="1" id="KW-0945">Host-virus interaction</keyword>
<dbReference type="Gene3D" id="1.10.1200.30">
    <property type="match status" value="1"/>
</dbReference>
<accession>A0A8U7NL94</accession>
<dbReference type="OMA" id="XYSAGES"/>
<reference evidence="4" key="2">
    <citation type="submission" date="2025-08" db="UniProtKB">
        <authorList>
            <consortium name="Ensembl"/>
        </authorList>
    </citation>
    <scope>IDENTIFICATION</scope>
</reference>
<reference evidence="5" key="1">
    <citation type="submission" date="2019-10" db="EMBL/GenBank/DDBJ databases">
        <title>Corvus moneduloides (New Caledonian crow) genome, bCorMon1, primary haplotype.</title>
        <authorList>
            <person name="Rutz C."/>
            <person name="Fungtammasan C."/>
            <person name="Mountcastle J."/>
            <person name="Formenti G."/>
            <person name="Chow W."/>
            <person name="Howe K."/>
            <person name="Steele M.P."/>
            <person name="Fernandes J."/>
            <person name="Gilbert M.T.P."/>
            <person name="Fedrigo O."/>
            <person name="Jarvis E.D."/>
            <person name="Gemmell N."/>
        </authorList>
    </citation>
    <scope>NUCLEOTIDE SEQUENCE [LARGE SCALE GENOMIC DNA]</scope>
</reference>
<dbReference type="AlphaFoldDB" id="A0A8U7NL94"/>
<organism evidence="4 5">
    <name type="scientific">Corvus moneduloides</name>
    <name type="common">New Caledonian crow</name>
    <dbReference type="NCBI Taxonomy" id="1196302"/>
    <lineage>
        <taxon>Eukaryota</taxon>
        <taxon>Metazoa</taxon>
        <taxon>Chordata</taxon>
        <taxon>Craniata</taxon>
        <taxon>Vertebrata</taxon>
        <taxon>Euteleostomi</taxon>
        <taxon>Archelosauria</taxon>
        <taxon>Archosauria</taxon>
        <taxon>Dinosauria</taxon>
        <taxon>Saurischia</taxon>
        <taxon>Theropoda</taxon>
        <taxon>Coelurosauria</taxon>
        <taxon>Aves</taxon>
        <taxon>Neognathae</taxon>
        <taxon>Neoaves</taxon>
        <taxon>Telluraves</taxon>
        <taxon>Australaves</taxon>
        <taxon>Passeriformes</taxon>
        <taxon>Corvoidea</taxon>
        <taxon>Corvidae</taxon>
        <taxon>Corvus</taxon>
    </lineage>
</organism>
<proteinExistence type="predicted"/>
<dbReference type="Pfam" id="PF19317">
    <property type="entry name" value="Gag_p24_C"/>
    <property type="match status" value="1"/>
</dbReference>
<evidence type="ECO:0000259" key="3">
    <source>
        <dbReference type="Pfam" id="PF19317"/>
    </source>
</evidence>
<dbReference type="PANTHER" id="PTHR40389:SF4">
    <property type="match status" value="1"/>
</dbReference>
<reference evidence="4" key="3">
    <citation type="submission" date="2025-09" db="UniProtKB">
        <authorList>
            <consortium name="Ensembl"/>
        </authorList>
    </citation>
    <scope>IDENTIFICATION</scope>
</reference>
<dbReference type="InterPro" id="IPR008916">
    <property type="entry name" value="Retrov_capsid_C"/>
</dbReference>
<dbReference type="PANTHER" id="PTHR40389">
    <property type="entry name" value="ENDOGENOUS RETROVIRUS GROUP K MEMBER 24 GAG POLYPROTEIN-RELATED"/>
    <property type="match status" value="1"/>
</dbReference>
<dbReference type="Gene3D" id="1.10.375.10">
    <property type="entry name" value="Human Immunodeficiency Virus Type 1 Capsid Protein"/>
    <property type="match status" value="1"/>
</dbReference>
<sequence length="361" mass="39774">MRALEEGDWRLLETLGIPNSFEDSGGNREAVTLHPQAVPEVQDGSDSPKGEIQAFPVYKALPNSGEHDKHEVIAWKVAQDLQSKVAQHGLGSAEVMQIIRVINTDLLSPFDIRHLGEILFQPVQFTVFEETWRKLVDKAALGNMQRPAADPRWTAGTDALMGTGPFSDPSLQGILSSSVLQQAQQVGMAALLKTIELSAPRKRYTEIVQGKSESFLFFVEKAAASLEKQVEDDGLRQLLLRQLVRDNANEECRKIIDALPGDREVTDMVEACAKVGSGNQRRSALAAFLQPVHASSGREPKQPKQAKKQKRPKPSQKENTPIPQCKRCGRPGHCTGYCRSRTHADGQLLSGNFRRAARSGN</sequence>
<evidence type="ECO:0000313" key="5">
    <source>
        <dbReference type="Proteomes" id="UP000694553"/>
    </source>
</evidence>
<evidence type="ECO:0000256" key="1">
    <source>
        <dbReference type="ARBA" id="ARBA00022581"/>
    </source>
</evidence>
<evidence type="ECO:0000256" key="2">
    <source>
        <dbReference type="SAM" id="MobiDB-lite"/>
    </source>
</evidence>
<dbReference type="Ensembl" id="ENSCMUT00000030468.1">
    <property type="protein sequence ID" value="ENSCMUP00000031272.1"/>
    <property type="gene ID" value="ENSCMUG00000019468.1"/>
</dbReference>